<proteinExistence type="predicted"/>
<evidence type="ECO:0000313" key="1">
    <source>
        <dbReference type="EMBL" id="OGY43078.1"/>
    </source>
</evidence>
<protein>
    <submittedName>
        <fullName evidence="1">Uncharacterized protein</fullName>
    </submittedName>
</protein>
<name>A0A1G1XSS8_9BACT</name>
<gene>
    <name evidence="1" type="ORF">A2729_04960</name>
</gene>
<dbReference type="EMBL" id="MHIB01000044">
    <property type="protein sequence ID" value="OGY43078.1"/>
    <property type="molecule type" value="Genomic_DNA"/>
</dbReference>
<organism evidence="1 2">
    <name type="scientific">Candidatus Buchananbacteria bacterium RIFCSPHIGHO2_01_FULL_39_14</name>
    <dbReference type="NCBI Taxonomy" id="1797532"/>
    <lineage>
        <taxon>Bacteria</taxon>
        <taxon>Candidatus Buchananiibacteriota</taxon>
    </lineage>
</organism>
<sequence>MSLETLLKPFELMFKPIQLIDDLVLNTYCSLAERLNIDQEKRREKTEYVLNGAITTTGIYLALHQQIVQATPIFGITLSYVILDILKNGVKKGTEKAFWESAQTAFRVGNLAFATLLDYNYVSTITDPTFENPNNISYGIIALGFTLASTKMYLSSIDQVYSRPPPKPNTSTDKDGWIRFE</sequence>
<reference evidence="1 2" key="1">
    <citation type="journal article" date="2016" name="Nat. Commun.">
        <title>Thousands of microbial genomes shed light on interconnected biogeochemical processes in an aquifer system.</title>
        <authorList>
            <person name="Anantharaman K."/>
            <person name="Brown C.T."/>
            <person name="Hug L.A."/>
            <person name="Sharon I."/>
            <person name="Castelle C.J."/>
            <person name="Probst A.J."/>
            <person name="Thomas B.C."/>
            <person name="Singh A."/>
            <person name="Wilkins M.J."/>
            <person name="Karaoz U."/>
            <person name="Brodie E.L."/>
            <person name="Williams K.H."/>
            <person name="Hubbard S.S."/>
            <person name="Banfield J.F."/>
        </authorList>
    </citation>
    <scope>NUCLEOTIDE SEQUENCE [LARGE SCALE GENOMIC DNA]</scope>
</reference>
<dbReference type="Proteomes" id="UP000178930">
    <property type="component" value="Unassembled WGS sequence"/>
</dbReference>
<evidence type="ECO:0000313" key="2">
    <source>
        <dbReference type="Proteomes" id="UP000178930"/>
    </source>
</evidence>
<accession>A0A1G1XSS8</accession>
<dbReference type="AlphaFoldDB" id="A0A1G1XSS8"/>
<comment type="caution">
    <text evidence="1">The sequence shown here is derived from an EMBL/GenBank/DDBJ whole genome shotgun (WGS) entry which is preliminary data.</text>
</comment>